<dbReference type="InterPro" id="IPR011765">
    <property type="entry name" value="Pept_M16_N"/>
</dbReference>
<keyword evidence="3" id="KW-0645">Protease</keyword>
<evidence type="ECO:0000256" key="5">
    <source>
        <dbReference type="ARBA" id="ARBA00022801"/>
    </source>
</evidence>
<organism evidence="12 13">
    <name type="scientific">Roseibium aestuarii</name>
    <dbReference type="NCBI Taxonomy" id="2600299"/>
    <lineage>
        <taxon>Bacteria</taxon>
        <taxon>Pseudomonadati</taxon>
        <taxon>Pseudomonadota</taxon>
        <taxon>Alphaproteobacteria</taxon>
        <taxon>Hyphomicrobiales</taxon>
        <taxon>Stappiaceae</taxon>
        <taxon>Roseibium</taxon>
    </lineage>
</organism>
<comment type="cofactor">
    <cofactor evidence="1">
        <name>Zn(2+)</name>
        <dbReference type="ChEBI" id="CHEBI:29105"/>
    </cofactor>
</comment>
<reference evidence="13" key="1">
    <citation type="journal article" date="2019" name="Int. J. Syst. Evol. Microbiol.">
        <title>The Global Catalogue of Microorganisms (GCM) 10K type strain sequencing project: providing services to taxonomists for standard genome sequencing and annotation.</title>
        <authorList>
            <consortium name="The Broad Institute Genomics Platform"/>
            <consortium name="The Broad Institute Genome Sequencing Center for Infectious Disease"/>
            <person name="Wu L."/>
            <person name="Ma J."/>
        </authorList>
    </citation>
    <scope>NUCLEOTIDE SEQUENCE [LARGE SCALE GENOMIC DNA]</scope>
    <source>
        <strain evidence="13">JCM 3369</strain>
    </source>
</reference>
<dbReference type="RefSeq" id="WP_188318747.1">
    <property type="nucleotide sequence ID" value="NZ_JBHUFA010000001.1"/>
</dbReference>
<dbReference type="InterPro" id="IPR001431">
    <property type="entry name" value="Pept_M16_Zn_BS"/>
</dbReference>
<dbReference type="InterPro" id="IPR007863">
    <property type="entry name" value="Peptidase_M16_C"/>
</dbReference>
<feature type="signal peptide" evidence="9">
    <location>
        <begin position="1"/>
        <end position="30"/>
    </location>
</feature>
<evidence type="ECO:0000256" key="9">
    <source>
        <dbReference type="SAM" id="SignalP"/>
    </source>
</evidence>
<keyword evidence="7" id="KW-0482">Metalloprotease</keyword>
<comment type="similarity">
    <text evidence="2 8">Belongs to the peptidase M16 family.</text>
</comment>
<protein>
    <submittedName>
        <fullName evidence="12">Insulinase family protein</fullName>
    </submittedName>
</protein>
<gene>
    <name evidence="12" type="ORF">ACFSC7_08525</name>
</gene>
<evidence type="ECO:0000256" key="1">
    <source>
        <dbReference type="ARBA" id="ARBA00001947"/>
    </source>
</evidence>
<evidence type="ECO:0000256" key="2">
    <source>
        <dbReference type="ARBA" id="ARBA00007261"/>
    </source>
</evidence>
<keyword evidence="6" id="KW-0862">Zinc</keyword>
<evidence type="ECO:0000259" key="10">
    <source>
        <dbReference type="Pfam" id="PF00675"/>
    </source>
</evidence>
<dbReference type="InterPro" id="IPR011249">
    <property type="entry name" value="Metalloenz_LuxS/M16"/>
</dbReference>
<dbReference type="PANTHER" id="PTHR43690">
    <property type="entry name" value="NARDILYSIN"/>
    <property type="match status" value="1"/>
</dbReference>
<feature type="domain" description="Peptidase M16 C-terminal" evidence="11">
    <location>
        <begin position="217"/>
        <end position="391"/>
    </location>
</feature>
<evidence type="ECO:0000313" key="12">
    <source>
        <dbReference type="EMBL" id="MFD1695560.1"/>
    </source>
</evidence>
<evidence type="ECO:0000256" key="7">
    <source>
        <dbReference type="ARBA" id="ARBA00023049"/>
    </source>
</evidence>
<dbReference type="InterPro" id="IPR050626">
    <property type="entry name" value="Peptidase_M16"/>
</dbReference>
<dbReference type="PROSITE" id="PS00143">
    <property type="entry name" value="INSULINASE"/>
    <property type="match status" value="1"/>
</dbReference>
<evidence type="ECO:0000259" key="11">
    <source>
        <dbReference type="Pfam" id="PF05193"/>
    </source>
</evidence>
<keyword evidence="9" id="KW-0732">Signal</keyword>
<evidence type="ECO:0000256" key="4">
    <source>
        <dbReference type="ARBA" id="ARBA00022723"/>
    </source>
</evidence>
<dbReference type="SUPFAM" id="SSF63411">
    <property type="entry name" value="LuxS/MPP-like metallohydrolase"/>
    <property type="match status" value="4"/>
</dbReference>
<dbReference type="Gene3D" id="3.30.830.10">
    <property type="entry name" value="Metalloenzyme, LuxS/M16 peptidase-like"/>
    <property type="match status" value="3"/>
</dbReference>
<dbReference type="EMBL" id="JBHUFA010000001">
    <property type="protein sequence ID" value="MFD1695560.1"/>
    <property type="molecule type" value="Genomic_DNA"/>
</dbReference>
<dbReference type="Proteomes" id="UP001597327">
    <property type="component" value="Unassembled WGS sequence"/>
</dbReference>
<evidence type="ECO:0000256" key="3">
    <source>
        <dbReference type="ARBA" id="ARBA00022670"/>
    </source>
</evidence>
<evidence type="ECO:0000256" key="8">
    <source>
        <dbReference type="RuleBase" id="RU004447"/>
    </source>
</evidence>
<keyword evidence="4" id="KW-0479">Metal-binding</keyword>
<keyword evidence="13" id="KW-1185">Reference proteome</keyword>
<accession>A0ABW4JUH1</accession>
<evidence type="ECO:0000256" key="6">
    <source>
        <dbReference type="ARBA" id="ARBA00022833"/>
    </source>
</evidence>
<evidence type="ECO:0000313" key="13">
    <source>
        <dbReference type="Proteomes" id="UP001597327"/>
    </source>
</evidence>
<comment type="caution">
    <text evidence="12">The sequence shown here is derived from an EMBL/GenBank/DDBJ whole genome shotgun (WGS) entry which is preliminary data.</text>
</comment>
<proteinExistence type="inferred from homology"/>
<dbReference type="Pfam" id="PF00675">
    <property type="entry name" value="Peptidase_M16"/>
    <property type="match status" value="1"/>
</dbReference>
<dbReference type="PANTHER" id="PTHR43690:SF17">
    <property type="entry name" value="PROTEIN YHJJ"/>
    <property type="match status" value="1"/>
</dbReference>
<dbReference type="Pfam" id="PF05193">
    <property type="entry name" value="Peptidase_M16_C"/>
    <property type="match status" value="1"/>
</dbReference>
<feature type="domain" description="Peptidase M16 N-terminal" evidence="10">
    <location>
        <begin position="60"/>
        <end position="183"/>
    </location>
</feature>
<keyword evidence="5" id="KW-0378">Hydrolase</keyword>
<sequence>MTSLFRSLAALSFSVFCAVFLTLSFVPVPAQEQDSADLLEWDPRLVRGTLDNGLSYVIHDSKREGDPYNIRLIVNAGSVDEAAPGGLAHILEHMVFQSTKAHPETIHRYIARLGWRTGVQINAMTRDTETQFMVRTRPHDALDVDGVMALLADMLLAPVLSADDWSRERQVILEELRLNSSVAERVNRLKKAQVRNGSNYAATTPIGTRERIEAVGIDEIQAFHERFYRPSNMTVIVSGRVDPATVVAALDRHFGSYPSLSAPERPYLVLPLRPGIHIGRVQDPAGMSSRVTYAFRVSAPKRDTIDGLRFYLEKYFLGRLIRDRISAQSSAFSGEVEGLTFVLQETTNERLTLAFAAKTHDHDMGLAVLLREVERLRQNGVSETEFAALREKVADIARRNVKAAGSRTYQTWEDKIASSLVQGKVLTHPETERDQILAALDEITFEDLNRRLVEWLGAADRLVYYQVPGSVQRELPTEEHVMSLEAGFARQRFSPVTEGVGVSVPEAKDEDEELEVEEPTARLELPEMSEATGDAGRLSAPEDLGKGVIGWRLENGDRLVWLDRPTPGDKLTIKALSEPGFENRQYPSWLSQAAIQLWDQSGFDFWTETENASYRENKDPKWSVALKPGELDIAAIASPEELSSLLRAYGHKILHVSLSADALSAFRSQMGEDLARDFTPSQKLAMQVNAWRFGNTATRPDARDLEHLTLQDLSEAAANILMQPVTWLVVGPRPQPAAGFGLESLFARHVGRIPRQATLGPVPSRQVDGHRKETVHVYEQAMASVRLLGSTDMEWSPEKAFLLSALTPLTQTALKDELRLRLGGVYSVAFEMTLSPWTDRLELDVSFTCAPDRAEELALAARTVLDDLPNRLTGMQLDRLREDLRFAESGRLEDPNTWVRRLGLSLRSYGDARYLETMAQLADRLTQDRIEALAQSLIPLARSLTVIALPRKAP</sequence>
<name>A0ABW4JUH1_9HYPH</name>
<feature type="chain" id="PRO_5045497691" evidence="9">
    <location>
        <begin position="31"/>
        <end position="954"/>
    </location>
</feature>